<feature type="domain" description="Protein kinase" evidence="5">
    <location>
        <begin position="418"/>
        <end position="827"/>
    </location>
</feature>
<feature type="compositionally biased region" description="Polar residues" evidence="3">
    <location>
        <begin position="112"/>
        <end position="122"/>
    </location>
</feature>
<keyword evidence="4" id="KW-0812">Transmembrane</keyword>
<feature type="compositionally biased region" description="Basic residues" evidence="3">
    <location>
        <begin position="260"/>
        <end position="285"/>
    </location>
</feature>
<dbReference type="PANTHER" id="PTHR44329:SF298">
    <property type="entry name" value="MIXED LINEAGE KINASE DOMAIN-LIKE PROTEIN"/>
    <property type="match status" value="1"/>
</dbReference>
<keyword evidence="2" id="KW-0067">ATP-binding</keyword>
<comment type="caution">
    <text evidence="6">The sequence shown here is derived from an EMBL/GenBank/DDBJ whole genome shotgun (WGS) entry which is preliminary data.</text>
</comment>
<dbReference type="InterPro" id="IPR000719">
    <property type="entry name" value="Prot_kinase_dom"/>
</dbReference>
<dbReference type="SUPFAM" id="SSF56112">
    <property type="entry name" value="Protein kinase-like (PK-like)"/>
    <property type="match status" value="1"/>
</dbReference>
<evidence type="ECO:0000313" key="7">
    <source>
        <dbReference type="Proteomes" id="UP000324800"/>
    </source>
</evidence>
<sequence length="830" mass="95698">MGLDQWQSEDFLKIAFHVHVKQIAFIMLISLLSLTAAIIILSLIFKFFPSIRSKRGYQEIESGWLSLGLENTSHGPNINSADPQVNNIKNASKEKQSQKQKKNKKSEKQKQTTLTPSSKQTNVFESASGEAIGKQIQNYDTLENGQFTSQHFILPFTSLPNEILAKLAKERKIEEIKNEKQDDYDGKKKRIFLILPWPAIHRLALQLAKLLKDLHSNAKTIEAIYQTSQPMSVNKPIQETSSTSNLIETSSSSSGDKEKKKIKKIKKDSKKTKKDKHDKKKKKKKINENETLKEDKKDSESETKTEEETISSEQNSNISNIDQNEQQSEEGKELKQSDLLLNEQVQTLQQQELQTKLEQEKQIDENINLKDQYPVISITPPNVEEQKEQKKENELKNKNQIMKDIDLGIQLEIDNDKVKEFREKENNNETQIKKNEEQEQEQVIEKETIKEKDKKKEKEKKKDKEKKKEKEKEKESLKEKEKEQNLQKDKDKDKDQKINKEKDKNKDKDKDIAKNTIQDKDIISFAHGRVKSTNIFLIRRKLNLKKEEQEEQDNERNQQGKQMNIFDEYDLCLGDFGLDILHKHPIQSQSLSLLNINRQNIQKTTDGQKPQNILSQNKTQSSSSVQSTGLDNTTQSLPNIMNSQNQNIINDNNKDNMIQLYLSQISSYDAPEVMKKGKYSEKSDVYSFGMICWELVTCRVPFDSLSPSDLITLVADGNSRPHFNLDDNDILLTNNNRSSNKTIIPVQQLSLYSSFIRNRYSSQLFQLPPTRYDSSTLLSHTGAQIISSSFVEGIPNGFISLVGQCWVTDPELRPTFAHICDILENFLFDI</sequence>
<dbReference type="GO" id="GO:0004672">
    <property type="term" value="F:protein kinase activity"/>
    <property type="evidence" value="ECO:0007669"/>
    <property type="project" value="InterPro"/>
</dbReference>
<feature type="transmembrane region" description="Helical" evidence="4">
    <location>
        <begin position="23"/>
        <end position="45"/>
    </location>
</feature>
<feature type="compositionally biased region" description="Basic and acidic residues" evidence="3">
    <location>
        <begin position="286"/>
        <end position="307"/>
    </location>
</feature>
<evidence type="ECO:0000256" key="1">
    <source>
        <dbReference type="ARBA" id="ARBA00022741"/>
    </source>
</evidence>
<dbReference type="InterPro" id="IPR001245">
    <property type="entry name" value="Ser-Thr/Tyr_kinase_cat_dom"/>
</dbReference>
<dbReference type="PANTHER" id="PTHR44329">
    <property type="entry name" value="SERINE/THREONINE-PROTEIN KINASE TNNI3K-RELATED"/>
    <property type="match status" value="1"/>
</dbReference>
<evidence type="ECO:0000256" key="3">
    <source>
        <dbReference type="SAM" id="MobiDB-lite"/>
    </source>
</evidence>
<dbReference type="Gene3D" id="1.10.510.10">
    <property type="entry name" value="Transferase(Phosphotransferase) domain 1"/>
    <property type="match status" value="1"/>
</dbReference>
<feature type="compositionally biased region" description="Low complexity" evidence="3">
    <location>
        <begin position="311"/>
        <end position="326"/>
    </location>
</feature>
<keyword evidence="4" id="KW-1133">Transmembrane helix</keyword>
<dbReference type="Pfam" id="PF07714">
    <property type="entry name" value="PK_Tyr_Ser-Thr"/>
    <property type="match status" value="1"/>
</dbReference>
<dbReference type="GO" id="GO:0005524">
    <property type="term" value="F:ATP binding"/>
    <property type="evidence" value="ECO:0007669"/>
    <property type="project" value="UniProtKB-KW"/>
</dbReference>
<proteinExistence type="predicted"/>
<feature type="region of interest" description="Disordered" evidence="3">
    <location>
        <begin position="604"/>
        <end position="633"/>
    </location>
</feature>
<dbReference type="EMBL" id="SNRW01000282">
    <property type="protein sequence ID" value="KAA6402133.1"/>
    <property type="molecule type" value="Genomic_DNA"/>
</dbReference>
<protein>
    <recommendedName>
        <fullName evidence="5">Protein kinase domain-containing protein</fullName>
    </recommendedName>
</protein>
<gene>
    <name evidence="6" type="ORF">EZS28_002345</name>
</gene>
<evidence type="ECO:0000256" key="2">
    <source>
        <dbReference type="ARBA" id="ARBA00022840"/>
    </source>
</evidence>
<evidence type="ECO:0000259" key="5">
    <source>
        <dbReference type="PROSITE" id="PS50011"/>
    </source>
</evidence>
<feature type="region of interest" description="Disordered" evidence="3">
    <location>
        <begin position="365"/>
        <end position="398"/>
    </location>
</feature>
<dbReference type="GO" id="GO:0097527">
    <property type="term" value="P:necroptotic signaling pathway"/>
    <property type="evidence" value="ECO:0007669"/>
    <property type="project" value="TreeGrafter"/>
</dbReference>
<reference evidence="6 7" key="1">
    <citation type="submission" date="2019-03" db="EMBL/GenBank/DDBJ databases">
        <title>Single cell metagenomics reveals metabolic interactions within the superorganism composed of flagellate Streblomastix strix and complex community of Bacteroidetes bacteria on its surface.</title>
        <authorList>
            <person name="Treitli S.C."/>
            <person name="Kolisko M."/>
            <person name="Husnik F."/>
            <person name="Keeling P."/>
            <person name="Hampl V."/>
        </authorList>
    </citation>
    <scope>NUCLEOTIDE SEQUENCE [LARGE SCALE GENOMIC DNA]</scope>
    <source>
        <strain evidence="6">ST1C</strain>
    </source>
</reference>
<feature type="region of interest" description="Disordered" evidence="3">
    <location>
        <begin position="95"/>
        <end position="122"/>
    </location>
</feature>
<keyword evidence="1" id="KW-0547">Nucleotide-binding</keyword>
<dbReference type="InterPro" id="IPR011009">
    <property type="entry name" value="Kinase-like_dom_sf"/>
</dbReference>
<feature type="compositionally biased region" description="Basic residues" evidence="3">
    <location>
        <begin position="98"/>
        <end position="107"/>
    </location>
</feature>
<feature type="compositionally biased region" description="Basic and acidic residues" evidence="3">
    <location>
        <begin position="384"/>
        <end position="398"/>
    </location>
</feature>
<feature type="region of interest" description="Disordered" evidence="3">
    <location>
        <begin position="235"/>
        <end position="338"/>
    </location>
</feature>
<organism evidence="6 7">
    <name type="scientific">Streblomastix strix</name>
    <dbReference type="NCBI Taxonomy" id="222440"/>
    <lineage>
        <taxon>Eukaryota</taxon>
        <taxon>Metamonada</taxon>
        <taxon>Preaxostyla</taxon>
        <taxon>Oxymonadida</taxon>
        <taxon>Streblomastigidae</taxon>
        <taxon>Streblomastix</taxon>
    </lineage>
</organism>
<keyword evidence="4" id="KW-0472">Membrane</keyword>
<feature type="compositionally biased region" description="Low complexity" evidence="3">
    <location>
        <begin position="240"/>
        <end position="254"/>
    </location>
</feature>
<evidence type="ECO:0000256" key="4">
    <source>
        <dbReference type="SAM" id="Phobius"/>
    </source>
</evidence>
<dbReference type="InterPro" id="IPR051681">
    <property type="entry name" value="Ser/Thr_Kinases-Pseudokinases"/>
</dbReference>
<feature type="region of interest" description="Disordered" evidence="3">
    <location>
        <begin position="420"/>
        <end position="512"/>
    </location>
</feature>
<dbReference type="Proteomes" id="UP000324800">
    <property type="component" value="Unassembled WGS sequence"/>
</dbReference>
<accession>A0A5J4X567</accession>
<name>A0A5J4X567_9EUKA</name>
<evidence type="ECO:0000313" key="6">
    <source>
        <dbReference type="EMBL" id="KAA6402133.1"/>
    </source>
</evidence>
<dbReference type="PROSITE" id="PS50011">
    <property type="entry name" value="PROTEIN_KINASE_DOM"/>
    <property type="match status" value="1"/>
</dbReference>
<dbReference type="AlphaFoldDB" id="A0A5J4X567"/>